<feature type="transmembrane region" description="Helical" evidence="7">
    <location>
        <begin position="306"/>
        <end position="324"/>
    </location>
</feature>
<feature type="transmembrane region" description="Helical" evidence="7">
    <location>
        <begin position="466"/>
        <end position="485"/>
    </location>
</feature>
<keyword evidence="6 7" id="KW-0472">Membrane</keyword>
<feature type="transmembrane region" description="Helical" evidence="7">
    <location>
        <begin position="270"/>
        <end position="294"/>
    </location>
</feature>
<evidence type="ECO:0000256" key="7">
    <source>
        <dbReference type="SAM" id="Phobius"/>
    </source>
</evidence>
<organism evidence="9 10">
    <name type="scientific">Nonomuraea insulae</name>
    <dbReference type="NCBI Taxonomy" id="1616787"/>
    <lineage>
        <taxon>Bacteria</taxon>
        <taxon>Bacillati</taxon>
        <taxon>Actinomycetota</taxon>
        <taxon>Actinomycetes</taxon>
        <taxon>Streptosporangiales</taxon>
        <taxon>Streptosporangiaceae</taxon>
        <taxon>Nonomuraea</taxon>
    </lineage>
</organism>
<feature type="transmembrane region" description="Helical" evidence="7">
    <location>
        <begin position="364"/>
        <end position="383"/>
    </location>
</feature>
<dbReference type="Proteomes" id="UP001596058">
    <property type="component" value="Unassembled WGS sequence"/>
</dbReference>
<evidence type="ECO:0000259" key="8">
    <source>
        <dbReference type="PROSITE" id="PS50850"/>
    </source>
</evidence>
<feature type="transmembrane region" description="Helical" evidence="7">
    <location>
        <begin position="232"/>
        <end position="249"/>
    </location>
</feature>
<accession>A0ABW1CRF3</accession>
<evidence type="ECO:0000313" key="10">
    <source>
        <dbReference type="Proteomes" id="UP001596058"/>
    </source>
</evidence>
<feature type="transmembrane region" description="Helical" evidence="7">
    <location>
        <begin position="404"/>
        <end position="425"/>
    </location>
</feature>
<keyword evidence="3" id="KW-1003">Cell membrane</keyword>
<dbReference type="SUPFAM" id="SSF103473">
    <property type="entry name" value="MFS general substrate transporter"/>
    <property type="match status" value="1"/>
</dbReference>
<dbReference type="EMBL" id="JBHSPA010000036">
    <property type="protein sequence ID" value="MFC5828305.1"/>
    <property type="molecule type" value="Genomic_DNA"/>
</dbReference>
<feature type="transmembrane region" description="Helical" evidence="7">
    <location>
        <begin position="336"/>
        <end position="358"/>
    </location>
</feature>
<feature type="domain" description="Major facilitator superfamily (MFS) profile" evidence="8">
    <location>
        <begin position="17"/>
        <end position="489"/>
    </location>
</feature>
<dbReference type="InterPro" id="IPR036259">
    <property type="entry name" value="MFS_trans_sf"/>
</dbReference>
<keyword evidence="5 7" id="KW-1133">Transmembrane helix</keyword>
<dbReference type="Gene3D" id="1.20.1250.20">
    <property type="entry name" value="MFS general substrate transporter like domains"/>
    <property type="match status" value="1"/>
</dbReference>
<evidence type="ECO:0000256" key="4">
    <source>
        <dbReference type="ARBA" id="ARBA00022692"/>
    </source>
</evidence>
<keyword evidence="4 7" id="KW-0812">Transmembrane</keyword>
<feature type="transmembrane region" description="Helical" evidence="7">
    <location>
        <begin position="145"/>
        <end position="166"/>
    </location>
</feature>
<dbReference type="Pfam" id="PF07690">
    <property type="entry name" value="MFS_1"/>
    <property type="match status" value="1"/>
</dbReference>
<feature type="transmembrane region" description="Helical" evidence="7">
    <location>
        <begin position="108"/>
        <end position="133"/>
    </location>
</feature>
<gene>
    <name evidence="9" type="ORF">ACFPZ3_30930</name>
</gene>
<evidence type="ECO:0000256" key="1">
    <source>
        <dbReference type="ARBA" id="ARBA00004651"/>
    </source>
</evidence>
<name>A0ABW1CRF3_9ACTN</name>
<comment type="subcellular location">
    <subcellularLocation>
        <location evidence="1">Cell membrane</location>
        <topology evidence="1">Multi-pass membrane protein</topology>
    </subcellularLocation>
</comment>
<feature type="transmembrane region" description="Helical" evidence="7">
    <location>
        <begin position="205"/>
        <end position="226"/>
    </location>
</feature>
<dbReference type="PANTHER" id="PTHR42718:SF47">
    <property type="entry name" value="METHYL VIOLOGEN RESISTANCE PROTEIN SMVA"/>
    <property type="match status" value="1"/>
</dbReference>
<evidence type="ECO:0000313" key="9">
    <source>
        <dbReference type="EMBL" id="MFC5828305.1"/>
    </source>
</evidence>
<dbReference type="InterPro" id="IPR020846">
    <property type="entry name" value="MFS_dom"/>
</dbReference>
<evidence type="ECO:0000256" key="6">
    <source>
        <dbReference type="ARBA" id="ARBA00023136"/>
    </source>
</evidence>
<feature type="transmembrane region" description="Helical" evidence="7">
    <location>
        <begin position="172"/>
        <end position="193"/>
    </location>
</feature>
<dbReference type="Gene3D" id="1.20.1720.10">
    <property type="entry name" value="Multidrug resistance protein D"/>
    <property type="match status" value="1"/>
</dbReference>
<feature type="transmembrane region" description="Helical" evidence="7">
    <location>
        <begin position="83"/>
        <end position="102"/>
    </location>
</feature>
<comment type="caution">
    <text evidence="9">The sequence shown here is derived from an EMBL/GenBank/DDBJ whole genome shotgun (WGS) entry which is preliminary data.</text>
</comment>
<dbReference type="RefSeq" id="WP_379517809.1">
    <property type="nucleotide sequence ID" value="NZ_JBHSPA010000036.1"/>
</dbReference>
<evidence type="ECO:0000256" key="3">
    <source>
        <dbReference type="ARBA" id="ARBA00022475"/>
    </source>
</evidence>
<evidence type="ECO:0000256" key="5">
    <source>
        <dbReference type="ARBA" id="ARBA00022989"/>
    </source>
</evidence>
<proteinExistence type="predicted"/>
<dbReference type="PANTHER" id="PTHR42718">
    <property type="entry name" value="MAJOR FACILITATOR SUPERFAMILY MULTIDRUG TRANSPORTER MFSC"/>
    <property type="match status" value="1"/>
</dbReference>
<sequence>MTLNMITPVSDRRRLIALAALALPTLLVAIDISVMNAALPSIARDLRPSAAELLWITDSYNFLVAGSMLATGAAGDRIGRRRMILICAAIFALASAVGAFATTPLLVILARAVMGVAGSAIMPASMSLIGVLFTEDKSRVQAMGAYMTVFLAGMAVAPFVGGLLLAHFWWGSVFLVSVPVMAVTMAIVPRLLPESRSDRAPRVDLVSTLQSLGAVLGLVYALKAWVNDGADASAWLTLAGGIILGVLFVRRQRRLEHPLLDLALVRNPGAARTLAALFLTSLIMGGSSLFFNLYLQDVQGLTPLGAAWWTLPQIVLMIAASNLGPWLNRRLAHRTIVMSMLLITSLGFILYAVLPVTWIGRPLAAAGAALAAFGIGAAFPLLMDRVISATPPERAGAGAALAQVSNELGIAAGLTVLGSLGTVVYRGRLDLPDSPAAVSIVDGIRDAAASGDPLLLQDVRAAFTDAFNVVGLVGVAVLILVLLLTRTMSNRA</sequence>
<dbReference type="InterPro" id="IPR011701">
    <property type="entry name" value="MFS"/>
</dbReference>
<evidence type="ECO:0000256" key="2">
    <source>
        <dbReference type="ARBA" id="ARBA00022448"/>
    </source>
</evidence>
<keyword evidence="2" id="KW-0813">Transport</keyword>
<dbReference type="CDD" id="cd17321">
    <property type="entry name" value="MFS_MMR_MDR_like"/>
    <property type="match status" value="1"/>
</dbReference>
<keyword evidence="10" id="KW-1185">Reference proteome</keyword>
<reference evidence="10" key="1">
    <citation type="journal article" date="2019" name="Int. J. Syst. Evol. Microbiol.">
        <title>The Global Catalogue of Microorganisms (GCM) 10K type strain sequencing project: providing services to taxonomists for standard genome sequencing and annotation.</title>
        <authorList>
            <consortium name="The Broad Institute Genomics Platform"/>
            <consortium name="The Broad Institute Genome Sequencing Center for Infectious Disease"/>
            <person name="Wu L."/>
            <person name="Ma J."/>
        </authorList>
    </citation>
    <scope>NUCLEOTIDE SEQUENCE [LARGE SCALE GENOMIC DNA]</scope>
    <source>
        <strain evidence="10">CCUG 53903</strain>
    </source>
</reference>
<protein>
    <submittedName>
        <fullName evidence="9">MFS transporter</fullName>
    </submittedName>
</protein>
<dbReference type="PROSITE" id="PS50850">
    <property type="entry name" value="MFS"/>
    <property type="match status" value="1"/>
</dbReference>